<keyword evidence="4" id="KW-0804">Transcription</keyword>
<dbReference type="EMBL" id="AYYR01000129">
    <property type="protein sequence ID" value="KRM73302.1"/>
    <property type="molecule type" value="Genomic_DNA"/>
</dbReference>
<dbReference type="STRING" id="33960.TY91_04755"/>
<organism evidence="6 7">
    <name type="scientific">Secundilactobacillus collinoides DSM 20515 = JCM 1123</name>
    <dbReference type="NCBI Taxonomy" id="1423733"/>
    <lineage>
        <taxon>Bacteria</taxon>
        <taxon>Bacillati</taxon>
        <taxon>Bacillota</taxon>
        <taxon>Bacilli</taxon>
        <taxon>Lactobacillales</taxon>
        <taxon>Lactobacillaceae</taxon>
        <taxon>Secundilactobacillus</taxon>
    </lineage>
</organism>
<evidence type="ECO:0000256" key="3">
    <source>
        <dbReference type="ARBA" id="ARBA00023125"/>
    </source>
</evidence>
<dbReference type="Pfam" id="PF00126">
    <property type="entry name" value="HTH_1"/>
    <property type="match status" value="1"/>
</dbReference>
<evidence type="ECO:0000313" key="6">
    <source>
        <dbReference type="EMBL" id="KRM73302.1"/>
    </source>
</evidence>
<dbReference type="SUPFAM" id="SSF53850">
    <property type="entry name" value="Periplasmic binding protein-like II"/>
    <property type="match status" value="1"/>
</dbReference>
<dbReference type="GO" id="GO:0003700">
    <property type="term" value="F:DNA-binding transcription factor activity"/>
    <property type="evidence" value="ECO:0007669"/>
    <property type="project" value="InterPro"/>
</dbReference>
<dbReference type="FunFam" id="1.10.10.10:FF:000001">
    <property type="entry name" value="LysR family transcriptional regulator"/>
    <property type="match status" value="1"/>
</dbReference>
<dbReference type="RefSeq" id="WP_056997499.1">
    <property type="nucleotide sequence ID" value="NZ_AYYR01000129.1"/>
</dbReference>
<dbReference type="PRINTS" id="PR00039">
    <property type="entry name" value="HTHLYSR"/>
</dbReference>
<dbReference type="Gene3D" id="3.40.190.290">
    <property type="match status" value="1"/>
</dbReference>
<gene>
    <name evidence="6" type="ORF">FC82_GL001495</name>
</gene>
<dbReference type="GO" id="GO:0005829">
    <property type="term" value="C:cytosol"/>
    <property type="evidence" value="ECO:0007669"/>
    <property type="project" value="TreeGrafter"/>
</dbReference>
<evidence type="ECO:0000259" key="5">
    <source>
        <dbReference type="PROSITE" id="PS50931"/>
    </source>
</evidence>
<protein>
    <submittedName>
        <fullName evidence="6">Transcriptional regulator</fullName>
    </submittedName>
</protein>
<dbReference type="InterPro" id="IPR000847">
    <property type="entry name" value="LysR_HTH_N"/>
</dbReference>
<evidence type="ECO:0000256" key="1">
    <source>
        <dbReference type="ARBA" id="ARBA00009437"/>
    </source>
</evidence>
<dbReference type="Pfam" id="PF03466">
    <property type="entry name" value="LysR_substrate"/>
    <property type="match status" value="1"/>
</dbReference>
<dbReference type="SUPFAM" id="SSF46785">
    <property type="entry name" value="Winged helix' DNA-binding domain"/>
    <property type="match status" value="1"/>
</dbReference>
<dbReference type="PROSITE" id="PS50931">
    <property type="entry name" value="HTH_LYSR"/>
    <property type="match status" value="1"/>
</dbReference>
<evidence type="ECO:0000313" key="7">
    <source>
        <dbReference type="Proteomes" id="UP000051845"/>
    </source>
</evidence>
<dbReference type="InterPro" id="IPR036388">
    <property type="entry name" value="WH-like_DNA-bd_sf"/>
</dbReference>
<accession>A0A0R2BAU1</accession>
<comment type="caution">
    <text evidence="6">The sequence shown here is derived from an EMBL/GenBank/DDBJ whole genome shotgun (WGS) entry which is preliminary data.</text>
</comment>
<dbReference type="PANTHER" id="PTHR30419:SF8">
    <property type="entry name" value="NITROGEN ASSIMILATION TRANSCRIPTIONAL ACTIVATOR-RELATED"/>
    <property type="match status" value="1"/>
</dbReference>
<dbReference type="InterPro" id="IPR005119">
    <property type="entry name" value="LysR_subst-bd"/>
</dbReference>
<reference evidence="6 7" key="1">
    <citation type="journal article" date="2015" name="Genome Announc.">
        <title>Expanding the biotechnology potential of lactobacilli through comparative genomics of 213 strains and associated genera.</title>
        <authorList>
            <person name="Sun Z."/>
            <person name="Harris H.M."/>
            <person name="McCann A."/>
            <person name="Guo C."/>
            <person name="Argimon S."/>
            <person name="Zhang W."/>
            <person name="Yang X."/>
            <person name="Jeffery I.B."/>
            <person name="Cooney J.C."/>
            <person name="Kagawa T.F."/>
            <person name="Liu W."/>
            <person name="Song Y."/>
            <person name="Salvetti E."/>
            <person name="Wrobel A."/>
            <person name="Rasinkangas P."/>
            <person name="Parkhill J."/>
            <person name="Rea M.C."/>
            <person name="O'Sullivan O."/>
            <person name="Ritari J."/>
            <person name="Douillard F.P."/>
            <person name="Paul Ross R."/>
            <person name="Yang R."/>
            <person name="Briner A.E."/>
            <person name="Felis G.E."/>
            <person name="de Vos W.M."/>
            <person name="Barrangou R."/>
            <person name="Klaenhammer T.R."/>
            <person name="Caufield P.W."/>
            <person name="Cui Y."/>
            <person name="Zhang H."/>
            <person name="O'Toole P.W."/>
        </authorList>
    </citation>
    <scope>NUCLEOTIDE SEQUENCE [LARGE SCALE GENOMIC DNA]</scope>
    <source>
        <strain evidence="6 7">DSM 20515</strain>
    </source>
</reference>
<keyword evidence="3" id="KW-0238">DNA-binding</keyword>
<dbReference type="Gene3D" id="1.10.10.10">
    <property type="entry name" value="Winged helix-like DNA-binding domain superfamily/Winged helix DNA-binding domain"/>
    <property type="match status" value="1"/>
</dbReference>
<name>A0A0R2BAU1_SECCO</name>
<feature type="domain" description="HTH lysR-type" evidence="5">
    <location>
        <begin position="1"/>
        <end position="58"/>
    </location>
</feature>
<dbReference type="Proteomes" id="UP000051845">
    <property type="component" value="Unassembled WGS sequence"/>
</dbReference>
<keyword evidence="2" id="KW-0805">Transcription regulation</keyword>
<dbReference type="AlphaFoldDB" id="A0A0R2BAU1"/>
<proteinExistence type="inferred from homology"/>
<dbReference type="PANTHER" id="PTHR30419">
    <property type="entry name" value="HTH-TYPE TRANSCRIPTIONAL REGULATOR YBHD"/>
    <property type="match status" value="1"/>
</dbReference>
<evidence type="ECO:0000256" key="4">
    <source>
        <dbReference type="ARBA" id="ARBA00023163"/>
    </source>
</evidence>
<dbReference type="CDD" id="cd05466">
    <property type="entry name" value="PBP2_LTTR_substrate"/>
    <property type="match status" value="1"/>
</dbReference>
<comment type="similarity">
    <text evidence="1">Belongs to the LysR transcriptional regulatory family.</text>
</comment>
<dbReference type="GO" id="GO:0003677">
    <property type="term" value="F:DNA binding"/>
    <property type="evidence" value="ECO:0007669"/>
    <property type="project" value="UniProtKB-KW"/>
</dbReference>
<sequence>MEIRVLRYFVSVAQTHNMSESARILHVSQPTLSRQIADLETELGGPLFERRSREMVLTPTGRYLFEKTTTILKLVDKTTANVQAQQVNVSGTLDIGAGESIQLKSLMNLLGHFQIDYPDVVVHLHTGNAMAIETQLENGVLDIGVVMGRRDLHLFNALHLPGENQWGLLMPANSPLLQKTAIAPNDLIGLPLLVSEQSLLREFFADWWRNVADEITVVGTYDLIYNAGLLMQERNCYAIGFDGLISGETSSKLAFRPLSPALSEPNNVIWSKNQQLSSAASLFIKRVQATFE</sequence>
<dbReference type="InterPro" id="IPR050950">
    <property type="entry name" value="HTH-type_LysR_regulators"/>
</dbReference>
<dbReference type="InterPro" id="IPR036390">
    <property type="entry name" value="WH_DNA-bd_sf"/>
</dbReference>
<evidence type="ECO:0000256" key="2">
    <source>
        <dbReference type="ARBA" id="ARBA00023015"/>
    </source>
</evidence>
<dbReference type="PATRIC" id="fig|1423733.4.peg.1572"/>